<name>A0ABN2LQW8_9ACTN</name>
<dbReference type="EMBL" id="BAAALT010000041">
    <property type="protein sequence ID" value="GAA1796287.1"/>
    <property type="molecule type" value="Genomic_DNA"/>
</dbReference>
<dbReference type="InterPro" id="IPR044016">
    <property type="entry name" value="Big_13"/>
</dbReference>
<dbReference type="SUPFAM" id="SSF49785">
    <property type="entry name" value="Galactose-binding domain-like"/>
    <property type="match status" value="1"/>
</dbReference>
<evidence type="ECO:0000313" key="4">
    <source>
        <dbReference type="EMBL" id="GAA1796287.1"/>
    </source>
</evidence>
<proteinExistence type="predicted"/>
<feature type="domain" description="CBM-cenC" evidence="2">
    <location>
        <begin position="3"/>
        <end position="102"/>
    </location>
</feature>
<dbReference type="Gene3D" id="2.60.120.260">
    <property type="entry name" value="Galactose-binding domain-like"/>
    <property type="match status" value="1"/>
</dbReference>
<evidence type="ECO:0000259" key="2">
    <source>
        <dbReference type="Pfam" id="PF02018"/>
    </source>
</evidence>
<dbReference type="InterPro" id="IPR008979">
    <property type="entry name" value="Galactose-bd-like_sf"/>
</dbReference>
<dbReference type="Pfam" id="PF19077">
    <property type="entry name" value="Big_13"/>
    <property type="match status" value="2"/>
</dbReference>
<protein>
    <recommendedName>
        <fullName evidence="6">Bacterial Ig-like domain-containing protein</fullName>
    </recommendedName>
</protein>
<keyword evidence="5" id="KW-1185">Reference proteome</keyword>
<dbReference type="NCBIfam" id="NF033510">
    <property type="entry name" value="Ca_tandemer"/>
    <property type="match status" value="2"/>
</dbReference>
<gene>
    <name evidence="4" type="ORF">GCM10009682_17540</name>
</gene>
<accession>A0ABN2LQW8</accession>
<evidence type="ECO:0008006" key="6">
    <source>
        <dbReference type="Google" id="ProtNLM"/>
    </source>
</evidence>
<dbReference type="InterPro" id="IPR013783">
    <property type="entry name" value="Ig-like_fold"/>
</dbReference>
<organism evidence="4 5">
    <name type="scientific">Luedemannella flava</name>
    <dbReference type="NCBI Taxonomy" id="349316"/>
    <lineage>
        <taxon>Bacteria</taxon>
        <taxon>Bacillati</taxon>
        <taxon>Actinomycetota</taxon>
        <taxon>Actinomycetes</taxon>
        <taxon>Micromonosporales</taxon>
        <taxon>Micromonosporaceae</taxon>
        <taxon>Luedemannella</taxon>
    </lineage>
</organism>
<dbReference type="Pfam" id="PF02018">
    <property type="entry name" value="CBM_4_9"/>
    <property type="match status" value="1"/>
</dbReference>
<keyword evidence="1" id="KW-0378">Hydrolase</keyword>
<evidence type="ECO:0000313" key="5">
    <source>
        <dbReference type="Proteomes" id="UP001500218"/>
    </source>
</evidence>
<feature type="domain" description="Bacterial Ig-like" evidence="3">
    <location>
        <begin position="321"/>
        <end position="392"/>
    </location>
</feature>
<reference evidence="4 5" key="1">
    <citation type="journal article" date="2019" name="Int. J. Syst. Evol. Microbiol.">
        <title>The Global Catalogue of Microorganisms (GCM) 10K type strain sequencing project: providing services to taxonomists for standard genome sequencing and annotation.</title>
        <authorList>
            <consortium name="The Broad Institute Genomics Platform"/>
            <consortium name="The Broad Institute Genome Sequencing Center for Infectious Disease"/>
            <person name="Wu L."/>
            <person name="Ma J."/>
        </authorList>
    </citation>
    <scope>NUCLEOTIDE SEQUENCE [LARGE SCALE GENOMIC DNA]</scope>
    <source>
        <strain evidence="4 5">JCM 13250</strain>
    </source>
</reference>
<sequence>MAHTGSRSLLASSRSAGAQGPALNITNSMRIGMRYQFSVWVRTVSVPANVNITVRQMSGTAQEAGVQVASNVAVGPTRWTHLRGTYTPPYGYDRFQVRVETGNGPEPFYIDDFTLTVLETTQPPVITNPASGSVVASRQPTIIGVGPPFTTVTVTDGPTVVCRARVDKAGDWRCEAQAALAGGGHTVTPTVHDAAGNATAGTPVTFTVSAAATPAPPVILLPRPDTTLANATVTVSGTGPPSGEVLVSEDGRVLCGATVLADGTWRCTPGTPFSGGRHTIYAAVRNGTGPVSSARSVTFGVDTSIPWPPTVRDPAPGATANIRQPVISGTGEPGVTVRVTIDRVLACVVTVGFDQSWRCVPDAPVPDGQHLLVATAVDAAGNWANARAVSFFVRAS</sequence>
<comment type="caution">
    <text evidence="4">The sequence shown here is derived from an EMBL/GenBank/DDBJ whole genome shotgun (WGS) entry which is preliminary data.</text>
</comment>
<dbReference type="Gene3D" id="2.60.40.10">
    <property type="entry name" value="Immunoglobulins"/>
    <property type="match status" value="3"/>
</dbReference>
<evidence type="ECO:0000259" key="3">
    <source>
        <dbReference type="Pfam" id="PF19077"/>
    </source>
</evidence>
<feature type="domain" description="Bacterial Ig-like" evidence="3">
    <location>
        <begin position="134"/>
        <end position="208"/>
    </location>
</feature>
<evidence type="ECO:0000256" key="1">
    <source>
        <dbReference type="ARBA" id="ARBA00022801"/>
    </source>
</evidence>
<dbReference type="Proteomes" id="UP001500218">
    <property type="component" value="Unassembled WGS sequence"/>
</dbReference>
<dbReference type="InterPro" id="IPR003305">
    <property type="entry name" value="CenC_carb-bd"/>
</dbReference>